<proteinExistence type="predicted"/>
<keyword evidence="2" id="KW-1185">Reference proteome</keyword>
<sequence length="130" mass="14011">MATQLASSSAVLFSARTKAVTLSAPVPTTTRGTTRSGSTLESTSVSLERLTPGVTSATANATPYELVTRRTLPLWTLTFSIDGFEAKLVAFQRNIRTQEAEVSTRLRNGYISIAMSREQWGDNVLHSSAS</sequence>
<dbReference type="AlphaFoldDB" id="A0A9P7ZQU4"/>
<evidence type="ECO:0000313" key="1">
    <source>
        <dbReference type="EMBL" id="KAG9256525.1"/>
    </source>
</evidence>
<comment type="caution">
    <text evidence="1">The sequence shown here is derived from an EMBL/GenBank/DDBJ whole genome shotgun (WGS) entry which is preliminary data.</text>
</comment>
<dbReference type="Proteomes" id="UP000887229">
    <property type="component" value="Unassembled WGS sequence"/>
</dbReference>
<name>A0A9P7ZQU4_9HYPO</name>
<protein>
    <submittedName>
        <fullName evidence="1">Uncharacterized protein</fullName>
    </submittedName>
</protein>
<evidence type="ECO:0000313" key="2">
    <source>
        <dbReference type="Proteomes" id="UP000887229"/>
    </source>
</evidence>
<organism evidence="1 2">
    <name type="scientific">Emericellopsis atlantica</name>
    <dbReference type="NCBI Taxonomy" id="2614577"/>
    <lineage>
        <taxon>Eukaryota</taxon>
        <taxon>Fungi</taxon>
        <taxon>Dikarya</taxon>
        <taxon>Ascomycota</taxon>
        <taxon>Pezizomycotina</taxon>
        <taxon>Sordariomycetes</taxon>
        <taxon>Hypocreomycetidae</taxon>
        <taxon>Hypocreales</taxon>
        <taxon>Bionectriaceae</taxon>
        <taxon>Emericellopsis</taxon>
    </lineage>
</organism>
<reference evidence="1" key="1">
    <citation type="journal article" date="2021" name="IMA Fungus">
        <title>Genomic characterization of three marine fungi, including Emericellopsis atlantica sp. nov. with signatures of a generalist lifestyle and marine biomass degradation.</title>
        <authorList>
            <person name="Hagestad O.C."/>
            <person name="Hou L."/>
            <person name="Andersen J.H."/>
            <person name="Hansen E.H."/>
            <person name="Altermark B."/>
            <person name="Li C."/>
            <person name="Kuhnert E."/>
            <person name="Cox R.J."/>
            <person name="Crous P.W."/>
            <person name="Spatafora J.W."/>
            <person name="Lail K."/>
            <person name="Amirebrahimi M."/>
            <person name="Lipzen A."/>
            <person name="Pangilinan J."/>
            <person name="Andreopoulos W."/>
            <person name="Hayes R.D."/>
            <person name="Ng V."/>
            <person name="Grigoriev I.V."/>
            <person name="Jackson S.A."/>
            <person name="Sutton T.D.S."/>
            <person name="Dobson A.D.W."/>
            <person name="Rama T."/>
        </authorList>
    </citation>
    <scope>NUCLEOTIDE SEQUENCE</scope>
    <source>
        <strain evidence="1">TS7</strain>
    </source>
</reference>
<accession>A0A9P7ZQU4</accession>
<dbReference type="EMBL" id="MU251247">
    <property type="protein sequence ID" value="KAG9256525.1"/>
    <property type="molecule type" value="Genomic_DNA"/>
</dbReference>
<gene>
    <name evidence="1" type="ORF">F5Z01DRAFT_634107</name>
</gene>
<dbReference type="RefSeq" id="XP_046120449.1">
    <property type="nucleotide sequence ID" value="XM_046262022.1"/>
</dbReference>
<dbReference type="GeneID" id="70292925"/>